<protein>
    <submittedName>
        <fullName evidence="2">Alpha-L-Rha alpha-1,3-L-rhamnosyltransferase</fullName>
    </submittedName>
</protein>
<dbReference type="KEGG" id="lcy:LC20004_12600"/>
<accession>A0A2D1KRC8</accession>
<dbReference type="InterPro" id="IPR001173">
    <property type="entry name" value="Glyco_trans_2-like"/>
</dbReference>
<feature type="domain" description="Glycosyltransferase 2-like" evidence="1">
    <location>
        <begin position="3"/>
        <end position="163"/>
    </location>
</feature>
<dbReference type="PANTHER" id="PTHR22916:SF3">
    <property type="entry name" value="UDP-GLCNAC:BETAGAL BETA-1,3-N-ACETYLGLUCOSAMINYLTRANSFERASE-LIKE PROTEIN 1"/>
    <property type="match status" value="1"/>
</dbReference>
<dbReference type="GO" id="GO:0016758">
    <property type="term" value="F:hexosyltransferase activity"/>
    <property type="evidence" value="ECO:0007669"/>
    <property type="project" value="UniProtKB-ARBA"/>
</dbReference>
<organism evidence="2 3">
    <name type="scientific">Loigolactobacillus coryniformis subsp. torquens DSM 20004 = KCTC 3535</name>
    <dbReference type="NCBI Taxonomy" id="1423822"/>
    <lineage>
        <taxon>Bacteria</taxon>
        <taxon>Bacillati</taxon>
        <taxon>Bacillota</taxon>
        <taxon>Bacilli</taxon>
        <taxon>Lactobacillales</taxon>
        <taxon>Lactobacillaceae</taxon>
        <taxon>Loigolactobacillus</taxon>
    </lineage>
</organism>
<reference evidence="2 3" key="1">
    <citation type="submission" date="2016-10" db="EMBL/GenBank/DDBJ databases">
        <title>The whole genome sequencing and assembly of L. cotyniformis subsp. torquens DSM 20004 strain.</title>
        <authorList>
            <person name="Park M.-K."/>
            <person name="Lee Y.-J."/>
            <person name="Yi H."/>
            <person name="Bahn Y.-S."/>
            <person name="Kim J.F."/>
            <person name="Lee D.-W."/>
        </authorList>
    </citation>
    <scope>NUCLEOTIDE SEQUENCE [LARGE SCALE GENOMIC DNA]</scope>
    <source>
        <strain evidence="2 3">DSM 20004</strain>
    </source>
</reference>
<dbReference type="Pfam" id="PF00535">
    <property type="entry name" value="Glycos_transf_2"/>
    <property type="match status" value="1"/>
</dbReference>
<proteinExistence type="predicted"/>
<dbReference type="Gene3D" id="3.90.550.10">
    <property type="entry name" value="Spore Coat Polysaccharide Biosynthesis Protein SpsA, Chain A"/>
    <property type="match status" value="1"/>
</dbReference>
<evidence type="ECO:0000259" key="1">
    <source>
        <dbReference type="Pfam" id="PF00535"/>
    </source>
</evidence>
<gene>
    <name evidence="2" type="ORF">LC20004_12600</name>
</gene>
<dbReference type="AlphaFoldDB" id="A0A2D1KRC8"/>
<dbReference type="EMBL" id="CP017697">
    <property type="protein sequence ID" value="ATO44693.1"/>
    <property type="molecule type" value="Genomic_DNA"/>
</dbReference>
<dbReference type="PANTHER" id="PTHR22916">
    <property type="entry name" value="GLYCOSYLTRANSFERASE"/>
    <property type="match status" value="1"/>
</dbReference>
<dbReference type="SUPFAM" id="SSF53448">
    <property type="entry name" value="Nucleotide-diphospho-sugar transferases"/>
    <property type="match status" value="1"/>
</dbReference>
<dbReference type="CDD" id="cd04196">
    <property type="entry name" value="GT_2_like_d"/>
    <property type="match status" value="1"/>
</dbReference>
<evidence type="ECO:0000313" key="3">
    <source>
        <dbReference type="Proteomes" id="UP000223559"/>
    </source>
</evidence>
<keyword evidence="2" id="KW-0808">Transferase</keyword>
<sequence>MLSVCMATYNGAQTVARQLNSILPQLDAQDEVVIVDDRSTDDTVAVIKQTVAASDVHVRLSVNQVNQGPIKSFARALQQAQGDLVFLSDQDDIWFEDKVAQVVAAFQRQHADLIVHDGVVVDAKQQQIAASWNQYNHNQLPQSVTNNLLKNGYTGAMMAVSQRLLQYALPFPEQIEMHDQWLFLVAQRYHLKTVVLPQPLMNYVRHGDNVTGMQRRGLATMLRGRWRMWRAYRQLSDK</sequence>
<name>A0A2D1KRC8_9LACO</name>
<evidence type="ECO:0000313" key="2">
    <source>
        <dbReference type="EMBL" id="ATO44693.1"/>
    </source>
</evidence>
<dbReference type="InterPro" id="IPR029044">
    <property type="entry name" value="Nucleotide-diphossugar_trans"/>
</dbReference>
<dbReference type="RefSeq" id="WP_035445733.1">
    <property type="nucleotide sequence ID" value="NZ_AEOS01000061.1"/>
</dbReference>
<dbReference type="OrthoDB" id="9802649at2"/>
<keyword evidence="3" id="KW-1185">Reference proteome</keyword>
<dbReference type="Proteomes" id="UP000223559">
    <property type="component" value="Chromosome"/>
</dbReference>